<dbReference type="EMBL" id="PFAP01000002">
    <property type="protein sequence ID" value="PIR94625.1"/>
    <property type="molecule type" value="Genomic_DNA"/>
</dbReference>
<protein>
    <submittedName>
        <fullName evidence="1">Uncharacterized protein</fullName>
    </submittedName>
</protein>
<gene>
    <name evidence="1" type="ORF">COT97_00540</name>
</gene>
<evidence type="ECO:0000313" key="1">
    <source>
        <dbReference type="EMBL" id="PIR94625.1"/>
    </source>
</evidence>
<proteinExistence type="predicted"/>
<dbReference type="Proteomes" id="UP000229901">
    <property type="component" value="Unassembled WGS sequence"/>
</dbReference>
<accession>A0A2H0V6C2</accession>
<dbReference type="AlphaFoldDB" id="A0A2H0V6C2"/>
<dbReference type="InterPro" id="IPR028229">
    <property type="entry name" value="Integrase_rpt"/>
</dbReference>
<reference evidence="2" key="1">
    <citation type="submission" date="2017-09" db="EMBL/GenBank/DDBJ databases">
        <title>Depth-based differentiation of microbial function through sediment-hosted aquifers and enrichment of novel symbionts in the deep terrestrial subsurface.</title>
        <authorList>
            <person name="Probst A.J."/>
            <person name="Ladd B."/>
            <person name="Jarett J.K."/>
            <person name="Geller-Mcgrath D.E."/>
            <person name="Sieber C.M.K."/>
            <person name="Emerson J.B."/>
            <person name="Anantharaman K."/>
            <person name="Thomas B.C."/>
            <person name="Malmstrom R."/>
            <person name="Stieglmeier M."/>
            <person name="Klingl A."/>
            <person name="Woyke T."/>
            <person name="Ryan C.M."/>
            <person name="Banfield J.F."/>
        </authorList>
    </citation>
    <scope>NUCLEOTIDE SEQUENCE [LARGE SCALE GENOMIC DNA]</scope>
</reference>
<comment type="caution">
    <text evidence="1">The sequence shown here is derived from an EMBL/GenBank/DDBJ whole genome shotgun (WGS) entry which is preliminary data.</text>
</comment>
<dbReference type="Pfam" id="PF14882">
    <property type="entry name" value="INT_rpt"/>
    <property type="match status" value="5"/>
</dbReference>
<organism evidence="1 2">
    <name type="scientific">Candidatus Falkowbacteria bacterium CG10_big_fil_rev_8_21_14_0_10_39_11</name>
    <dbReference type="NCBI Taxonomy" id="1974565"/>
    <lineage>
        <taxon>Bacteria</taxon>
        <taxon>Candidatus Falkowiibacteriota</taxon>
    </lineage>
</organism>
<sequence length="335" mass="39854">MQPNQRYYYYDEIVAILRNLKIRTRRVYHQLCKKDTLVPYSPDVEYHDCWEEYGGWPGFFGVKSYRRSGDVYETWEEASAATIKLDIKGQEDYQVDYEDDPRLPSNPDVTYNDVWKKNGGWGGFCGTNRRHRSPKDIYQTYAEAKAAVQKIGFRSARDYNKHHQLQDPRLPPKPHEKYPKEWKKNGRWSGYLDLKIKPRLANGRYFLWEDASKAVQRLGIKSGPEYRRRYKEDPKLPSSVMKTYLKDWKPKGKWYGFLGKVPKYKFWAEAAPAARKLGITSPGEYSRLRHKDPRLPVDPRKAYKGDWYLHDTWTGFLGLMEIEKPDDEWEIWEEE</sequence>
<evidence type="ECO:0000313" key="2">
    <source>
        <dbReference type="Proteomes" id="UP000229901"/>
    </source>
</evidence>
<name>A0A2H0V6C2_9BACT</name>